<evidence type="ECO:0000313" key="1">
    <source>
        <dbReference type="EMBL" id="HJH21737.1"/>
    </source>
</evidence>
<name>A0A921TAH0_9PSED</name>
<sequence length="257" mass="27577">MNQDVQFKVYGQGKQCVFVLSPVMPTWDEGAFIAPLTGHFLSAGYRVVVFDSLSIPVACGETLNTFSERWAELLQPWGIPDVLVGVALGGALALELVRTSSLASTAALLLLSSPAKADAILDARLGRMAELARLGQVEEAKRLLDALVLPEGKHPQQSPETQNSVHLEIQGQRLSGGFGLLAGIDLSHSLLAYQGRVLSVFGERSQLVNQPHVVRTSGTHQHTLCIRAGGMRPLADDLDSVVNAIDTFLIPRSEHAA</sequence>
<dbReference type="SUPFAM" id="SSF53474">
    <property type="entry name" value="alpha/beta-Hydrolases"/>
    <property type="match status" value="1"/>
</dbReference>
<evidence type="ECO:0008006" key="3">
    <source>
        <dbReference type="Google" id="ProtNLM"/>
    </source>
</evidence>
<comment type="caution">
    <text evidence="1">The sequence shown here is derived from an EMBL/GenBank/DDBJ whole genome shotgun (WGS) entry which is preliminary data.</text>
</comment>
<reference evidence="1" key="1">
    <citation type="journal article" date="2021" name="PeerJ">
        <title>Extensive microbial diversity within the chicken gut microbiome revealed by metagenomics and culture.</title>
        <authorList>
            <person name="Gilroy R."/>
            <person name="Ravi A."/>
            <person name="Getino M."/>
            <person name="Pursley I."/>
            <person name="Horton D.L."/>
            <person name="Alikhan N.F."/>
            <person name="Baker D."/>
            <person name="Gharbi K."/>
            <person name="Hall N."/>
            <person name="Watson M."/>
            <person name="Adriaenssens E.M."/>
            <person name="Foster-Nyarko E."/>
            <person name="Jarju S."/>
            <person name="Secka A."/>
            <person name="Antonio M."/>
            <person name="Oren A."/>
            <person name="Chaudhuri R.R."/>
            <person name="La Ragione R."/>
            <person name="Hildebrand F."/>
            <person name="Pallen M.J."/>
        </authorList>
    </citation>
    <scope>NUCLEOTIDE SEQUENCE</scope>
    <source>
        <strain evidence="1">ChiSjej2B20-17149</strain>
    </source>
</reference>
<accession>A0A921TAH0</accession>
<dbReference type="Gene3D" id="3.40.50.1820">
    <property type="entry name" value="alpha/beta hydrolase"/>
    <property type="match status" value="1"/>
</dbReference>
<dbReference type="EMBL" id="DYTS01000410">
    <property type="protein sequence ID" value="HJH21737.1"/>
    <property type="molecule type" value="Genomic_DNA"/>
</dbReference>
<dbReference type="AlphaFoldDB" id="A0A921TAH0"/>
<dbReference type="InterPro" id="IPR029058">
    <property type="entry name" value="AB_hydrolase_fold"/>
</dbReference>
<proteinExistence type="predicted"/>
<reference evidence="1" key="2">
    <citation type="submission" date="2021-09" db="EMBL/GenBank/DDBJ databases">
        <authorList>
            <person name="Gilroy R."/>
        </authorList>
    </citation>
    <scope>NUCLEOTIDE SEQUENCE</scope>
    <source>
        <strain evidence="1">ChiSjej2B20-17149</strain>
    </source>
</reference>
<organism evidence="1 2">
    <name type="scientific">Pseudomonas lactis</name>
    <dbReference type="NCBI Taxonomy" id="1615674"/>
    <lineage>
        <taxon>Bacteria</taxon>
        <taxon>Pseudomonadati</taxon>
        <taxon>Pseudomonadota</taxon>
        <taxon>Gammaproteobacteria</taxon>
        <taxon>Pseudomonadales</taxon>
        <taxon>Pseudomonadaceae</taxon>
        <taxon>Pseudomonas</taxon>
    </lineage>
</organism>
<evidence type="ECO:0000313" key="2">
    <source>
        <dbReference type="Proteomes" id="UP000752172"/>
    </source>
</evidence>
<dbReference type="RefSeq" id="WP_138761748.1">
    <property type="nucleotide sequence ID" value="NZ_DYTS01000410.1"/>
</dbReference>
<gene>
    <name evidence="1" type="ORF">K8W20_23890</name>
</gene>
<dbReference type="Proteomes" id="UP000752172">
    <property type="component" value="Unassembled WGS sequence"/>
</dbReference>
<protein>
    <recommendedName>
        <fullName evidence="3">Alpha/beta hydrolase</fullName>
    </recommendedName>
</protein>